<proteinExistence type="predicted"/>
<dbReference type="PANTHER" id="PTHR10694:SF33">
    <property type="entry name" value="LYSINE-SPECIFIC DEMETHYLASE 5"/>
    <property type="match status" value="1"/>
</dbReference>
<keyword evidence="2" id="KW-0408">Iron</keyword>
<dbReference type="PROSITE" id="PS51183">
    <property type="entry name" value="JMJN"/>
    <property type="match status" value="1"/>
</dbReference>
<feature type="domain" description="ARID" evidence="4">
    <location>
        <begin position="144"/>
        <end position="236"/>
    </location>
</feature>
<evidence type="ECO:0000256" key="2">
    <source>
        <dbReference type="ARBA" id="ARBA00023004"/>
    </source>
</evidence>
<dbReference type="Pfam" id="PF01388">
    <property type="entry name" value="ARID"/>
    <property type="match status" value="1"/>
</dbReference>
<dbReference type="GO" id="GO:0006338">
    <property type="term" value="P:chromatin remodeling"/>
    <property type="evidence" value="ECO:0000318"/>
    <property type="project" value="GO_Central"/>
</dbReference>
<evidence type="ECO:0008006" key="9">
    <source>
        <dbReference type="Google" id="ProtNLM"/>
    </source>
</evidence>
<keyword evidence="1" id="KW-0479">Metal-binding</keyword>
<evidence type="ECO:0000259" key="6">
    <source>
        <dbReference type="PROSITE" id="PS51184"/>
    </source>
</evidence>
<sequence length="805" mass="89857">MDAAAKRPKLEPEEVPQRNAAAVQLNTPSQATEDSKAPNSIKQEDVTATSASPLTESAGPAVQAQAKAEPPSVHPGVVHCPVFRPTIEEFAQPLQYIEQIRPEAEGFGICKIIPPEGWDPPFPLADAAFKFTTRVQRTHLLYDRDQPNIFIRALQRHLAGENVVIAPWPAIAGFEIDLEVLYHVVEDLGGCDTVGEQNLWEEVAAHLKVPLLAAHDPVRLQAIYYKYLVTFALLSEEERANLMSAARDEPADTNDDFGFGYGQQYSLGGFRRVADSFKAAWYPDHDPTPAEIERDYWRIVEGQRHVSVLYGSDIDVTTHGSGFPTAFDEPYSKFGWNLNVLPGLPESVLKHADGISVEDNYLYSINYMHFGAGKRWYGCPSSHARQFEASFRRRLPNAFAHNPHLLHDIVTQLSPGKLAEDGVLITTCVQEPRDFIVTFPQSYHGGFSNGFNCGEAVNFASPDWLPFGFKAMQDYHAQRRPVSIDQEKLLCEIAQKESQQAVLQKVLPLLQHMRASEKKNRQLLEQIGVTKSTDLDDLLVARPDLLDTRTDKVNAEATGAHANGSAFATMAKPMSLHSGGSTASKMNMKMRMRAKLATTAITCGRCRRICFASFLWSQKPIPKDPDDAWSHVDAERDELVGHFACATCSLEAIDEWDGSQHGLRKRIGPLAMQHLPGTCILELLERRQRCPTCRSEIHSAHPSFTLRGLAHEQRLREDLPVPSSEEIQAIDRQLLQQREQALSMQRQLRGWLQWLKNDDKGRILTGVLCGYVLIGIDHNDLSLFDMVVVLAATICMLSHAFPITT</sequence>
<evidence type="ECO:0000313" key="8">
    <source>
        <dbReference type="Proteomes" id="UP000001357"/>
    </source>
</evidence>
<dbReference type="FunCoup" id="A9V5R2">
    <property type="interactions" value="1069"/>
</dbReference>
<dbReference type="GO" id="GO:0000785">
    <property type="term" value="C:chromatin"/>
    <property type="evidence" value="ECO:0000318"/>
    <property type="project" value="GO_Central"/>
</dbReference>
<dbReference type="SMART" id="SM00558">
    <property type="entry name" value="JmjC"/>
    <property type="match status" value="1"/>
</dbReference>
<keyword evidence="8" id="KW-1185">Reference proteome</keyword>
<dbReference type="InterPro" id="IPR003349">
    <property type="entry name" value="JmjN"/>
</dbReference>
<dbReference type="Pfam" id="PF02375">
    <property type="entry name" value="JmjN"/>
    <property type="match status" value="1"/>
</dbReference>
<dbReference type="SUPFAM" id="SSF46774">
    <property type="entry name" value="ARID-like"/>
    <property type="match status" value="1"/>
</dbReference>
<dbReference type="Gene3D" id="2.60.120.650">
    <property type="entry name" value="Cupin"/>
    <property type="match status" value="1"/>
</dbReference>
<feature type="domain" description="JmjC" evidence="6">
    <location>
        <begin position="312"/>
        <end position="476"/>
    </location>
</feature>
<name>A9V5R2_MONBE</name>
<dbReference type="OMA" id="CTIRHER"/>
<dbReference type="GO" id="GO:0006355">
    <property type="term" value="P:regulation of DNA-templated transcription"/>
    <property type="evidence" value="ECO:0000318"/>
    <property type="project" value="GO_Central"/>
</dbReference>
<dbReference type="GO" id="GO:0005634">
    <property type="term" value="C:nucleus"/>
    <property type="evidence" value="ECO:0000318"/>
    <property type="project" value="GO_Central"/>
</dbReference>
<dbReference type="SMART" id="SM00545">
    <property type="entry name" value="JmjN"/>
    <property type="match status" value="1"/>
</dbReference>
<dbReference type="GO" id="GO:0046872">
    <property type="term" value="F:metal ion binding"/>
    <property type="evidence" value="ECO:0007669"/>
    <property type="project" value="UniProtKB-KW"/>
</dbReference>
<evidence type="ECO:0000256" key="1">
    <source>
        <dbReference type="ARBA" id="ARBA00022723"/>
    </source>
</evidence>
<dbReference type="STRING" id="81824.A9V5R2"/>
<dbReference type="PROSITE" id="PS51184">
    <property type="entry name" value="JMJC"/>
    <property type="match status" value="1"/>
</dbReference>
<evidence type="ECO:0000313" key="7">
    <source>
        <dbReference type="EMBL" id="EDQ87085.1"/>
    </source>
</evidence>
<dbReference type="SMART" id="SM00501">
    <property type="entry name" value="BRIGHT"/>
    <property type="match status" value="1"/>
</dbReference>
<evidence type="ECO:0000256" key="3">
    <source>
        <dbReference type="SAM" id="MobiDB-lite"/>
    </source>
</evidence>
<accession>A9V5R2</accession>
<reference evidence="7 8" key="1">
    <citation type="journal article" date="2008" name="Nature">
        <title>The genome of the choanoflagellate Monosiga brevicollis and the origin of metazoans.</title>
        <authorList>
            <consortium name="JGI Sequencing"/>
            <person name="King N."/>
            <person name="Westbrook M.J."/>
            <person name="Young S.L."/>
            <person name="Kuo A."/>
            <person name="Abedin M."/>
            <person name="Chapman J."/>
            <person name="Fairclough S."/>
            <person name="Hellsten U."/>
            <person name="Isogai Y."/>
            <person name="Letunic I."/>
            <person name="Marr M."/>
            <person name="Pincus D."/>
            <person name="Putnam N."/>
            <person name="Rokas A."/>
            <person name="Wright K.J."/>
            <person name="Zuzow R."/>
            <person name="Dirks W."/>
            <person name="Good M."/>
            <person name="Goodstein D."/>
            <person name="Lemons D."/>
            <person name="Li W."/>
            <person name="Lyons J.B."/>
            <person name="Morris A."/>
            <person name="Nichols S."/>
            <person name="Richter D.J."/>
            <person name="Salamov A."/>
            <person name="Bork P."/>
            <person name="Lim W.A."/>
            <person name="Manning G."/>
            <person name="Miller W.T."/>
            <person name="McGinnis W."/>
            <person name="Shapiro H."/>
            <person name="Tjian R."/>
            <person name="Grigoriev I.V."/>
            <person name="Rokhsar D."/>
        </authorList>
    </citation>
    <scope>NUCLEOTIDE SEQUENCE [LARGE SCALE GENOMIC DNA]</scope>
    <source>
        <strain evidence="8">MX1 / ATCC 50154</strain>
    </source>
</reference>
<dbReference type="InterPro" id="IPR001606">
    <property type="entry name" value="ARID_dom"/>
</dbReference>
<dbReference type="SUPFAM" id="SSF51197">
    <property type="entry name" value="Clavaminate synthase-like"/>
    <property type="match status" value="1"/>
</dbReference>
<dbReference type="InterPro" id="IPR036431">
    <property type="entry name" value="ARID_dom_sf"/>
</dbReference>
<dbReference type="EMBL" id="CH991561">
    <property type="protein sequence ID" value="EDQ87085.1"/>
    <property type="molecule type" value="Genomic_DNA"/>
</dbReference>
<dbReference type="InterPro" id="IPR003347">
    <property type="entry name" value="JmjC_dom"/>
</dbReference>
<feature type="compositionally biased region" description="Basic and acidic residues" evidence="3">
    <location>
        <begin position="1"/>
        <end position="16"/>
    </location>
</feature>
<dbReference type="AlphaFoldDB" id="A9V5R2"/>
<gene>
    <name evidence="7" type="ORF">MONBRDRAFT_33502</name>
</gene>
<dbReference type="Pfam" id="PF02373">
    <property type="entry name" value="JmjC"/>
    <property type="match status" value="1"/>
</dbReference>
<dbReference type="Proteomes" id="UP000001357">
    <property type="component" value="Unassembled WGS sequence"/>
</dbReference>
<dbReference type="GO" id="GO:0034647">
    <property type="term" value="F:histone H3K4me/H3K4me2/H3K4me3 demethylase activity"/>
    <property type="evidence" value="ECO:0000318"/>
    <property type="project" value="GO_Central"/>
</dbReference>
<dbReference type="KEGG" id="mbr:MONBRDRAFT_33502"/>
<feature type="compositionally biased region" description="Polar residues" evidence="3">
    <location>
        <begin position="24"/>
        <end position="55"/>
    </location>
</feature>
<evidence type="ECO:0000259" key="4">
    <source>
        <dbReference type="PROSITE" id="PS51011"/>
    </source>
</evidence>
<feature type="region of interest" description="Disordered" evidence="3">
    <location>
        <begin position="1"/>
        <end position="75"/>
    </location>
</feature>
<dbReference type="eggNOG" id="KOG1246">
    <property type="taxonomic scope" value="Eukaryota"/>
</dbReference>
<evidence type="ECO:0000259" key="5">
    <source>
        <dbReference type="PROSITE" id="PS51183"/>
    </source>
</evidence>
<protein>
    <recommendedName>
        <fullName evidence="9">[Histone H3]-trimethyl-L-lysine(4) demethylase</fullName>
    </recommendedName>
</protein>
<dbReference type="PROSITE" id="PS51011">
    <property type="entry name" value="ARID"/>
    <property type="match status" value="1"/>
</dbReference>
<dbReference type="InParanoid" id="A9V5R2"/>
<feature type="domain" description="JmjN" evidence="5">
    <location>
        <begin position="80"/>
        <end position="121"/>
    </location>
</feature>
<dbReference type="SMART" id="SM01014">
    <property type="entry name" value="ARID"/>
    <property type="match status" value="1"/>
</dbReference>
<dbReference type="CDD" id="cd16870">
    <property type="entry name" value="ARID_JARD2"/>
    <property type="match status" value="1"/>
</dbReference>
<organism evidence="7 8">
    <name type="scientific">Monosiga brevicollis</name>
    <name type="common">Choanoflagellate</name>
    <dbReference type="NCBI Taxonomy" id="81824"/>
    <lineage>
        <taxon>Eukaryota</taxon>
        <taxon>Choanoflagellata</taxon>
        <taxon>Craspedida</taxon>
        <taxon>Salpingoecidae</taxon>
        <taxon>Monosiga</taxon>
    </lineage>
</organism>
<dbReference type="Gene3D" id="1.10.150.60">
    <property type="entry name" value="ARID DNA-binding domain"/>
    <property type="match status" value="1"/>
</dbReference>
<dbReference type="PANTHER" id="PTHR10694">
    <property type="entry name" value="LYSINE-SPECIFIC DEMETHYLASE"/>
    <property type="match status" value="1"/>
</dbReference>
<dbReference type="GO" id="GO:0003677">
    <property type="term" value="F:DNA binding"/>
    <property type="evidence" value="ECO:0007669"/>
    <property type="project" value="InterPro"/>
</dbReference>
<dbReference type="GeneID" id="5893367"/>
<dbReference type="RefSeq" id="XP_001748028.1">
    <property type="nucleotide sequence ID" value="XM_001747976.1"/>
</dbReference>